<dbReference type="RefSeq" id="WP_051857373.1">
    <property type="nucleotide sequence ID" value="NZ_JMTB01000095.1"/>
</dbReference>
<organism evidence="1 2">
    <name type="scientific">Trabulsiella guamensis ATCC 49490</name>
    <dbReference type="NCBI Taxonomy" id="1005994"/>
    <lineage>
        <taxon>Bacteria</taxon>
        <taxon>Pseudomonadati</taxon>
        <taxon>Pseudomonadota</taxon>
        <taxon>Gammaproteobacteria</taxon>
        <taxon>Enterobacterales</taxon>
        <taxon>Enterobacteriaceae</taxon>
        <taxon>Trabulsiella</taxon>
    </lineage>
</organism>
<accession>A0A085A2Q8</accession>
<dbReference type="eggNOG" id="COG2771">
    <property type="taxonomic scope" value="Bacteria"/>
</dbReference>
<gene>
    <name evidence="1" type="primary">rmbA</name>
    <name evidence="1" type="ORF">GTGU_03225</name>
</gene>
<name>A0A085A2Q8_9ENTR</name>
<protein>
    <submittedName>
        <fullName evidence="1">RmbA family protein</fullName>
    </submittedName>
</protein>
<dbReference type="Proteomes" id="UP000028630">
    <property type="component" value="Unassembled WGS sequence"/>
</dbReference>
<dbReference type="OrthoDB" id="6609920at2"/>
<dbReference type="AlphaFoldDB" id="A0A085A2Q8"/>
<reference evidence="2" key="1">
    <citation type="submission" date="2014-05" db="EMBL/GenBank/DDBJ databases">
        <title>ATOL: Assembling a taxonomically balanced genome-scale reconstruction of the evolutionary history of the Enterobacteriaceae.</title>
        <authorList>
            <person name="Plunkett G. III"/>
            <person name="Neeno-Eckwall E.C."/>
            <person name="Glasner J.D."/>
            <person name="Perna N.T."/>
        </authorList>
    </citation>
    <scope>NUCLEOTIDE SEQUENCE [LARGE SCALE GENOMIC DNA]</scope>
    <source>
        <strain evidence="2">ATCC 49490</strain>
    </source>
</reference>
<dbReference type="EMBL" id="JMTB01000095">
    <property type="protein sequence ID" value="KFC04503.1"/>
    <property type="molecule type" value="Genomic_DNA"/>
</dbReference>
<comment type="caution">
    <text evidence="1">The sequence shown here is derived from an EMBL/GenBank/DDBJ whole genome shotgun (WGS) entry which is preliminary data.</text>
</comment>
<sequence>MGKHNATVMHCISCELSCQISPQKSVRFQYCGNANFILWPERNHFLQKGLQEAHLLYSNALLFNGLIFVDFSVANLHYFINPDWIDRLSETGMKIIIIADRTLAPLANYWIKKWSGILGIIYADDSHSAIKNKFARIFSGRSTKILQGKILSDSEFSLLAFFLSYPDKQKTYKFNEVNAGEIYIRKNRLEKKLGCNINKIFSQISGQVTGGVLLPH</sequence>
<evidence type="ECO:0000313" key="1">
    <source>
        <dbReference type="EMBL" id="KFC04503.1"/>
    </source>
</evidence>
<keyword evidence="2" id="KW-1185">Reference proteome</keyword>
<proteinExistence type="predicted"/>
<evidence type="ECO:0000313" key="2">
    <source>
        <dbReference type="Proteomes" id="UP000028630"/>
    </source>
</evidence>